<keyword evidence="2" id="KW-1185">Reference proteome</keyword>
<gene>
    <name evidence="1" type="ORF">HF292_002935</name>
</gene>
<accession>A0ACD5IJD8</accession>
<organism evidence="1 2">
    <name type="scientific">Acidithiobacillus ferruginosus</name>
    <dbReference type="NCBI Taxonomy" id="3063951"/>
    <lineage>
        <taxon>Bacteria</taxon>
        <taxon>Pseudomonadati</taxon>
        <taxon>Pseudomonadota</taxon>
        <taxon>Acidithiobacillia</taxon>
        <taxon>Acidithiobacillales</taxon>
        <taxon>Acidithiobacillaceae</taxon>
        <taxon>Acidithiobacillus</taxon>
    </lineage>
</organism>
<name>A0ACD5IJD8_9PROT</name>
<proteinExistence type="predicted"/>
<dbReference type="Proteomes" id="UP001196097">
    <property type="component" value="Chromosome"/>
</dbReference>
<evidence type="ECO:0000313" key="1">
    <source>
        <dbReference type="EMBL" id="XRP73615.1"/>
    </source>
</evidence>
<dbReference type="EMBL" id="CP130946">
    <property type="protein sequence ID" value="XRP73615.1"/>
    <property type="molecule type" value="Genomic_DNA"/>
</dbReference>
<evidence type="ECO:0000313" key="2">
    <source>
        <dbReference type="Proteomes" id="UP001196097"/>
    </source>
</evidence>
<protein>
    <submittedName>
        <fullName evidence="1">APC family permease</fullName>
    </submittedName>
</protein>
<sequence length="530" mass="57123">MAGKLKREVGFSGLIFASLGGIIGSGWLFGPLAAAQVAGPLSIYSWLIGAITILFLGLTYAEVGPLFPKAGAATHIANVVHGNLLGKIWAWLLFMFYIAIAPVEVVAVLTYANNYIPGLLVGDTGLLSGLGLISSVVLLGFMFLLNFLGIRRVANIFTGLGWWKLAVPVLTIIVLVAFSYHPENLHVLHWHENVHGMFVAVASSGIVFSYLGFRQAIELGGESREPGKHIPLAVIGAIVIGAIIYVSLQWAFLVSMPPSQLTQGWAKLSFSGVFGPFAAIASLLGIGWLAVLIYADALISPGGTALVYATSAARAVVANGEVGAGPSFFTRITEGGVPWVGIIVAYVIGCIYFLPFPSWQKLVGFITTISVITYGIGPIVLLQLRRSMPDLERPFRLWGAQIIAPIAFILSSLVAYWGGFKALTYIFGTLFAILILYGIVYRIRGSRSRDGTPLGFKHITWIFPYFFGLWVLSWFGPKVLGGQGVIPFFWSMVAVAALALLSMVWALKVTVPDSQISEYFSVMNQEGVEL</sequence>
<reference evidence="1 2" key="1">
    <citation type="journal article" date="2021" name="ISME J.">
        <title>Genomic evolution of the class Acidithiobacillia: deep-branching Proteobacteria living in extreme acidic conditions.</title>
        <authorList>
            <person name="Moya-Beltran A."/>
            <person name="Beard S."/>
            <person name="Rojas-Villalobos C."/>
            <person name="Issotta F."/>
            <person name="Gallardo Y."/>
            <person name="Ulloa R."/>
            <person name="Giaveno A."/>
            <person name="Degli Esposti M."/>
            <person name="Johnson D.B."/>
            <person name="Quatrini R."/>
        </authorList>
    </citation>
    <scope>NUCLEOTIDE SEQUENCE [LARGE SCALE GENOMIC DNA]</scope>
    <source>
        <strain evidence="1 2">CF3</strain>
    </source>
</reference>